<dbReference type="Proteomes" id="UP000228613">
    <property type="component" value="Unassembled WGS sequence"/>
</dbReference>
<dbReference type="AlphaFoldDB" id="A0A2J0JHN4"/>
<name>A0A2J0JHN4_9BACT</name>
<sequence length="137" mass="16011">MYLPFIFFFLSLSGIIVMIGRELILIKNGQAIAVEHSHPFVADIQKIKHLIFKNSKKFGYAILFVTLKFFIKSSNFIKTKSIILIEKIKNKIKKKNNILNNETIEKKEVSGYLKVISEYRQKIKKIKHIIKEEEGIE</sequence>
<comment type="caution">
    <text evidence="1">The sequence shown here is derived from an EMBL/GenBank/DDBJ whole genome shotgun (WGS) entry which is preliminary data.</text>
</comment>
<accession>A0A2J0JHN4</accession>
<organism evidence="1 2">
    <name type="scientific">Candidatus Nomurabacteria bacterium CG10_big_fil_rev_8_21_14_0_10_03_31_7</name>
    <dbReference type="NCBI Taxonomy" id="1974730"/>
    <lineage>
        <taxon>Bacteria</taxon>
        <taxon>Candidatus Nomuraibacteriota</taxon>
    </lineage>
</organism>
<gene>
    <name evidence="1" type="ORF">COU48_02110</name>
</gene>
<protein>
    <submittedName>
        <fullName evidence="1">Uncharacterized protein</fullName>
    </submittedName>
</protein>
<proteinExistence type="predicted"/>
<dbReference type="EMBL" id="PFCP01000053">
    <property type="protein sequence ID" value="PIR68797.1"/>
    <property type="molecule type" value="Genomic_DNA"/>
</dbReference>
<evidence type="ECO:0000313" key="2">
    <source>
        <dbReference type="Proteomes" id="UP000228613"/>
    </source>
</evidence>
<reference evidence="2" key="1">
    <citation type="submission" date="2017-09" db="EMBL/GenBank/DDBJ databases">
        <title>Depth-based differentiation of microbial function through sediment-hosted aquifers and enrichment of novel symbionts in the deep terrestrial subsurface.</title>
        <authorList>
            <person name="Probst A.J."/>
            <person name="Ladd B."/>
            <person name="Jarett J.K."/>
            <person name="Geller-Mcgrath D.E."/>
            <person name="Sieber C.M.K."/>
            <person name="Emerson J.B."/>
            <person name="Anantharaman K."/>
            <person name="Thomas B.C."/>
            <person name="Malmstrom R."/>
            <person name="Stieglmeier M."/>
            <person name="Klingl A."/>
            <person name="Woyke T."/>
            <person name="Ryan C.M."/>
            <person name="Banfield J.F."/>
        </authorList>
    </citation>
    <scope>NUCLEOTIDE SEQUENCE [LARGE SCALE GENOMIC DNA]</scope>
</reference>
<evidence type="ECO:0000313" key="1">
    <source>
        <dbReference type="EMBL" id="PIR68797.1"/>
    </source>
</evidence>